<comment type="caution">
    <text evidence="1">The sequence shown here is derived from an EMBL/GenBank/DDBJ whole genome shotgun (WGS) entry which is preliminary data.</text>
</comment>
<dbReference type="HOGENOM" id="CLU_2970380_0_0_9"/>
<dbReference type="EMBL" id="AYJU01000001">
    <property type="protein sequence ID" value="EST56706.1"/>
    <property type="molecule type" value="Genomic_DNA"/>
</dbReference>
<sequence>MTFIAEVMFLATAVHVIDRRTWTTAAHAAPIPVEAGKATSRTKEIFFSSGCHVGTSPM</sequence>
<reference evidence="1 2" key="1">
    <citation type="journal article" date="2014" name="Genome Announc.">
        <title>Draft Genome Sequence of Brevibacillus panacihumi Strain W25, a Halotolerant Hydrocarbon-Degrading Bacterium.</title>
        <authorList>
            <person name="Wang X."/>
            <person name="Jin D."/>
            <person name="Zhou L."/>
            <person name="Wu L."/>
            <person name="An W."/>
            <person name="Chen Y."/>
            <person name="Zhao L."/>
        </authorList>
    </citation>
    <scope>NUCLEOTIDE SEQUENCE [LARGE SCALE GENOMIC DNA]</scope>
    <source>
        <strain evidence="1 2">W25</strain>
    </source>
</reference>
<protein>
    <submittedName>
        <fullName evidence="1">Uncharacterized protein</fullName>
    </submittedName>
</protein>
<keyword evidence="2" id="KW-1185">Reference proteome</keyword>
<gene>
    <name evidence="1" type="ORF">T458_00075</name>
</gene>
<evidence type="ECO:0000313" key="1">
    <source>
        <dbReference type="EMBL" id="EST56706.1"/>
    </source>
</evidence>
<dbReference type="AlphaFoldDB" id="V6MDT9"/>
<organism evidence="1 2">
    <name type="scientific">Brevibacillus panacihumi W25</name>
    <dbReference type="NCBI Taxonomy" id="1408254"/>
    <lineage>
        <taxon>Bacteria</taxon>
        <taxon>Bacillati</taxon>
        <taxon>Bacillota</taxon>
        <taxon>Bacilli</taxon>
        <taxon>Bacillales</taxon>
        <taxon>Paenibacillaceae</taxon>
        <taxon>Brevibacillus</taxon>
    </lineage>
</organism>
<name>V6MDT9_9BACL</name>
<proteinExistence type="predicted"/>
<dbReference type="Proteomes" id="UP000017973">
    <property type="component" value="Unassembled WGS sequence"/>
</dbReference>
<accession>V6MDT9</accession>
<evidence type="ECO:0000313" key="2">
    <source>
        <dbReference type="Proteomes" id="UP000017973"/>
    </source>
</evidence>